<dbReference type="PANTHER" id="PTHR11188:SF17">
    <property type="entry name" value="FI21816P1"/>
    <property type="match status" value="1"/>
</dbReference>
<feature type="region of interest" description="Disordered" evidence="1">
    <location>
        <begin position="573"/>
        <end position="608"/>
    </location>
</feature>
<accession>A0A167PB67</accession>
<gene>
    <name evidence="2" type="ORF">PHYBLDRAFT_76440</name>
</gene>
<evidence type="ECO:0008006" key="4">
    <source>
        <dbReference type="Google" id="ProtNLM"/>
    </source>
</evidence>
<dbReference type="EMBL" id="KV440974">
    <property type="protein sequence ID" value="OAD77597.1"/>
    <property type="molecule type" value="Genomic_DNA"/>
</dbReference>
<sequence>MMTILPNKKNPLQVVLDESVIYLEESFGSVLIRGEVIVNFEKPTPIQGPIEILFEGIQRFYPWSEIMILRPMGNTIETVLQSIELSLLPPNTNGIMPPGVHRFPFEFPISAALPPTVSIPERIDIFYQLSATLRRSNASRDQSGAQQLLDWARLSVNKKNLVTTKHIRLIRALEYKPLVPHTIPSEVQEDVNNTDQLAIGSSIDPQERENQEGSTPLIDPWNQFNLTHRHVTSLDEQIDRLAFSLAGRSIDNYHRSPFEANKEQGIRFRISVDRTVIALGTSIGLDVHVEPTLFPAKIKSIVLTITETRKYRMKVPSNHSHGFPAETRKATEIRRMLLKWAYCYPSKGQATENNRFDGKQSSNDTGAKGYLGDKFNQKVVSIFSDQPSNTSFSQNPSSDKHSFSSSGFSGLSNERIDYYGNPDCSEEDSSSPTKYKLVNLKEIDHPVNVGEAFAGRFEMAVPSCSNAVLNPSMEDESIQINHWLNFSVVMECDGQPVELNLESQVRMLNCRLVAADDDRQMILPPPPSYNCSGSFESSRHSNSFWEQRQPITRNALWGTCNQCPCKIKSTAASKPDIKTKKSKSAPLSKTSDPVIQGWGPPPCYSDNN</sequence>
<name>A0A167PB67_PHYB8</name>
<feature type="compositionally biased region" description="Polar residues" evidence="1">
    <location>
        <begin position="386"/>
        <end position="396"/>
    </location>
</feature>
<feature type="compositionally biased region" description="Polar residues" evidence="1">
    <location>
        <begin position="351"/>
        <end position="365"/>
    </location>
</feature>
<evidence type="ECO:0000313" key="2">
    <source>
        <dbReference type="EMBL" id="OAD77597.1"/>
    </source>
</evidence>
<dbReference type="OrthoDB" id="2238745at2759"/>
<feature type="region of interest" description="Disordered" evidence="1">
    <location>
        <begin position="386"/>
        <end position="408"/>
    </location>
</feature>
<dbReference type="VEuPathDB" id="FungiDB:PHYBLDRAFT_76440"/>
<organism evidence="2 3">
    <name type="scientific">Phycomyces blakesleeanus (strain ATCC 8743b / DSM 1359 / FGSC 10004 / NBRC 33097 / NRRL 1555)</name>
    <dbReference type="NCBI Taxonomy" id="763407"/>
    <lineage>
        <taxon>Eukaryota</taxon>
        <taxon>Fungi</taxon>
        <taxon>Fungi incertae sedis</taxon>
        <taxon>Mucoromycota</taxon>
        <taxon>Mucoromycotina</taxon>
        <taxon>Mucoromycetes</taxon>
        <taxon>Mucorales</taxon>
        <taxon>Phycomycetaceae</taxon>
        <taxon>Phycomyces</taxon>
    </lineage>
</organism>
<reference evidence="3" key="1">
    <citation type="submission" date="2015-06" db="EMBL/GenBank/DDBJ databases">
        <title>Expansion of signal transduction pathways in fungi by whole-genome duplication.</title>
        <authorList>
            <consortium name="DOE Joint Genome Institute"/>
            <person name="Corrochano L.M."/>
            <person name="Kuo A."/>
            <person name="Marcet-Houben M."/>
            <person name="Polaino S."/>
            <person name="Salamov A."/>
            <person name="Villalobos J.M."/>
            <person name="Alvarez M.I."/>
            <person name="Avalos J."/>
            <person name="Benito E.P."/>
            <person name="Benoit I."/>
            <person name="Burger G."/>
            <person name="Camino L.P."/>
            <person name="Canovas D."/>
            <person name="Cerda-Olmedo E."/>
            <person name="Cheng J.-F."/>
            <person name="Dominguez A."/>
            <person name="Elias M."/>
            <person name="Eslava A.P."/>
            <person name="Glaser F."/>
            <person name="Grimwood J."/>
            <person name="Gutierrez G."/>
            <person name="Heitman J."/>
            <person name="Henrissat B."/>
            <person name="Iturriaga E.A."/>
            <person name="Lang B.F."/>
            <person name="Lavin J.L."/>
            <person name="Lee S."/>
            <person name="Li W."/>
            <person name="Lindquist E."/>
            <person name="Lopez-Garcia S."/>
            <person name="Luque E.M."/>
            <person name="Marcos A.T."/>
            <person name="Martin J."/>
            <person name="McCluskey K."/>
            <person name="Medina H.R."/>
            <person name="Miralles-Duran A."/>
            <person name="Miyazaki A."/>
            <person name="Munoz-Torres E."/>
            <person name="Oguiza J.A."/>
            <person name="Ohm R."/>
            <person name="Olmedo M."/>
            <person name="Orejas M."/>
            <person name="Ortiz-Castellanos L."/>
            <person name="Pisabarro A.G."/>
            <person name="Rodriguez-Romero J."/>
            <person name="Ruiz-Herrera J."/>
            <person name="Ruiz-Vazquez R."/>
            <person name="Sanz C."/>
            <person name="Schackwitz W."/>
            <person name="Schmutz J."/>
            <person name="Shahriari M."/>
            <person name="Shelest E."/>
            <person name="Silva-Franco F."/>
            <person name="Soanes D."/>
            <person name="Syed K."/>
            <person name="Tagua V.G."/>
            <person name="Talbot N.J."/>
            <person name="Thon M."/>
            <person name="De vries R.P."/>
            <person name="Wiebenga A."/>
            <person name="Yadav J.S."/>
            <person name="Braun E.L."/>
            <person name="Baker S."/>
            <person name="Garre V."/>
            <person name="Horwitz B."/>
            <person name="Torres-Martinez S."/>
            <person name="Idnurm A."/>
            <person name="Herrera-Estrella A."/>
            <person name="Gabaldon T."/>
            <person name="Grigoriev I.V."/>
        </authorList>
    </citation>
    <scope>NUCLEOTIDE SEQUENCE [LARGE SCALE GENOMIC DNA]</scope>
    <source>
        <strain evidence="3">NRRL 1555(-)</strain>
    </source>
</reference>
<proteinExistence type="predicted"/>
<dbReference type="GO" id="GO:0070086">
    <property type="term" value="P:ubiquitin-dependent endocytosis"/>
    <property type="evidence" value="ECO:0007669"/>
    <property type="project" value="TreeGrafter"/>
</dbReference>
<dbReference type="GO" id="GO:0030674">
    <property type="term" value="F:protein-macromolecule adaptor activity"/>
    <property type="evidence" value="ECO:0007669"/>
    <property type="project" value="TreeGrafter"/>
</dbReference>
<dbReference type="GO" id="GO:0031625">
    <property type="term" value="F:ubiquitin protein ligase binding"/>
    <property type="evidence" value="ECO:0007669"/>
    <property type="project" value="TreeGrafter"/>
</dbReference>
<dbReference type="Gene3D" id="2.60.40.640">
    <property type="match status" value="1"/>
</dbReference>
<evidence type="ECO:0000256" key="1">
    <source>
        <dbReference type="SAM" id="MobiDB-lite"/>
    </source>
</evidence>
<protein>
    <recommendedName>
        <fullName evidence="4">Arrestin C-terminal-like domain-containing protein</fullName>
    </recommendedName>
</protein>
<keyword evidence="3" id="KW-1185">Reference proteome</keyword>
<feature type="compositionally biased region" description="Pro residues" evidence="1">
    <location>
        <begin position="599"/>
        <end position="608"/>
    </location>
</feature>
<dbReference type="InterPro" id="IPR014752">
    <property type="entry name" value="Arrestin-like_C"/>
</dbReference>
<dbReference type="InParanoid" id="A0A167PB67"/>
<dbReference type="AlphaFoldDB" id="A0A167PB67"/>
<dbReference type="GeneID" id="29004058"/>
<dbReference type="RefSeq" id="XP_018295637.1">
    <property type="nucleotide sequence ID" value="XM_018443152.1"/>
</dbReference>
<evidence type="ECO:0000313" key="3">
    <source>
        <dbReference type="Proteomes" id="UP000077315"/>
    </source>
</evidence>
<dbReference type="GO" id="GO:0005829">
    <property type="term" value="C:cytosol"/>
    <property type="evidence" value="ECO:0007669"/>
    <property type="project" value="TreeGrafter"/>
</dbReference>
<feature type="region of interest" description="Disordered" evidence="1">
    <location>
        <begin position="351"/>
        <end position="370"/>
    </location>
</feature>
<dbReference type="InterPro" id="IPR050357">
    <property type="entry name" value="Arrestin_domain-protein"/>
</dbReference>
<dbReference type="Proteomes" id="UP000077315">
    <property type="component" value="Unassembled WGS sequence"/>
</dbReference>
<dbReference type="GO" id="GO:0005886">
    <property type="term" value="C:plasma membrane"/>
    <property type="evidence" value="ECO:0007669"/>
    <property type="project" value="TreeGrafter"/>
</dbReference>
<dbReference type="PANTHER" id="PTHR11188">
    <property type="entry name" value="ARRESTIN DOMAIN CONTAINING PROTEIN"/>
    <property type="match status" value="1"/>
</dbReference>